<gene>
    <name evidence="1" type="ORF">DGYR_LOCUS13501</name>
</gene>
<reference evidence="1 2" key="1">
    <citation type="submission" date="2020-08" db="EMBL/GenBank/DDBJ databases">
        <authorList>
            <person name="Hejnol A."/>
        </authorList>
    </citation>
    <scope>NUCLEOTIDE SEQUENCE [LARGE SCALE GENOMIC DNA]</scope>
</reference>
<organism evidence="1 2">
    <name type="scientific">Dimorphilus gyrociliatus</name>
    <dbReference type="NCBI Taxonomy" id="2664684"/>
    <lineage>
        <taxon>Eukaryota</taxon>
        <taxon>Metazoa</taxon>
        <taxon>Spiralia</taxon>
        <taxon>Lophotrochozoa</taxon>
        <taxon>Annelida</taxon>
        <taxon>Polychaeta</taxon>
        <taxon>Polychaeta incertae sedis</taxon>
        <taxon>Dinophilidae</taxon>
        <taxon>Dimorphilus</taxon>
    </lineage>
</organism>
<proteinExistence type="predicted"/>
<evidence type="ECO:0000313" key="1">
    <source>
        <dbReference type="EMBL" id="CAD5126249.1"/>
    </source>
</evidence>
<keyword evidence="2" id="KW-1185">Reference proteome</keyword>
<sequence>MVCEMDRGKSVKVVRHCHHMAAKERVAVVEPRCQKLNKTKGLTYRLFYNRSLILLPNRENSFEEFTGRFQIVNEKKWIDFDDIFLQEHKTICKSFDFKYEYLTGKFNSIEFNDRRSYLHCGKTIKTLRDCRLKFYKSAG</sequence>
<name>A0A7I8WDQ1_9ANNE</name>
<evidence type="ECO:0000313" key="2">
    <source>
        <dbReference type="Proteomes" id="UP000549394"/>
    </source>
</evidence>
<comment type="caution">
    <text evidence="1">The sequence shown here is derived from an EMBL/GenBank/DDBJ whole genome shotgun (WGS) entry which is preliminary data.</text>
</comment>
<dbReference type="Proteomes" id="UP000549394">
    <property type="component" value="Unassembled WGS sequence"/>
</dbReference>
<accession>A0A7I8WDQ1</accession>
<dbReference type="AlphaFoldDB" id="A0A7I8WDQ1"/>
<dbReference type="EMBL" id="CAJFCJ010000036">
    <property type="protein sequence ID" value="CAD5126249.1"/>
    <property type="molecule type" value="Genomic_DNA"/>
</dbReference>
<protein>
    <submittedName>
        <fullName evidence="1">DgyrCDS14414</fullName>
    </submittedName>
</protein>